<name>A0A290YZC6_9PSEU</name>
<proteinExistence type="predicted"/>
<evidence type="ECO:0000313" key="2">
    <source>
        <dbReference type="EMBL" id="ATE52100.1"/>
    </source>
</evidence>
<evidence type="ECO:0000256" key="1">
    <source>
        <dbReference type="SAM" id="MobiDB-lite"/>
    </source>
</evidence>
<protein>
    <submittedName>
        <fullName evidence="2">Uncharacterized protein</fullName>
    </submittedName>
</protein>
<accession>A0A290YZC6</accession>
<evidence type="ECO:0000313" key="3">
    <source>
        <dbReference type="Proteomes" id="UP000218505"/>
    </source>
</evidence>
<dbReference type="Proteomes" id="UP000218505">
    <property type="component" value="Chromosome"/>
</dbReference>
<keyword evidence="3" id="KW-1185">Reference proteome</keyword>
<dbReference type="EMBL" id="CP023445">
    <property type="protein sequence ID" value="ATE52100.1"/>
    <property type="molecule type" value="Genomic_DNA"/>
</dbReference>
<dbReference type="AlphaFoldDB" id="A0A290YZC6"/>
<dbReference type="KEGG" id="apre:CNX65_01355"/>
<reference evidence="2" key="1">
    <citation type="submission" date="2017-09" db="EMBL/GenBank/DDBJ databases">
        <title>Complete Genome Sequence of ansamitocin-producing Bacterium Actinosynnema pretiosum X47.</title>
        <authorList>
            <person name="Cao G."/>
            <person name="Zong G."/>
            <person name="Zhong C."/>
            <person name="Fu J."/>
        </authorList>
    </citation>
    <scope>NUCLEOTIDE SEQUENCE [LARGE SCALE GENOMIC DNA]</scope>
    <source>
        <strain evidence="2">X47</strain>
    </source>
</reference>
<gene>
    <name evidence="2" type="ORF">CNX65_01355</name>
</gene>
<sequence length="192" mass="20553">MPQGDLARLTNDTGPPHVGGPAGRCTSGCVRLAASDAPPYPSAVTPPPSRELLADAVEAGCRELVDQRETIDFEGFGLILEGDVDLDEVDPDLSTLEWSEPQRNKTGGTFVDVKVTAAFSLGGLAFRADHQMEWGNNPSVGSASDWNENYVKTSQDVTGRLSFVVHFKPDGEVDVVHFWGIEPLPVVPPPAD</sequence>
<organism evidence="2 3">
    <name type="scientific">Actinosynnema pretiosum</name>
    <dbReference type="NCBI Taxonomy" id="42197"/>
    <lineage>
        <taxon>Bacteria</taxon>
        <taxon>Bacillati</taxon>
        <taxon>Actinomycetota</taxon>
        <taxon>Actinomycetes</taxon>
        <taxon>Pseudonocardiales</taxon>
        <taxon>Pseudonocardiaceae</taxon>
        <taxon>Actinosynnema</taxon>
    </lineage>
</organism>
<feature type="region of interest" description="Disordered" evidence="1">
    <location>
        <begin position="1"/>
        <end position="23"/>
    </location>
</feature>